<feature type="compositionally biased region" description="Acidic residues" evidence="5">
    <location>
        <begin position="226"/>
        <end position="245"/>
    </location>
</feature>
<comment type="similarity">
    <text evidence="2">Belongs to the RRP1 family.</text>
</comment>
<dbReference type="GO" id="GO:0030688">
    <property type="term" value="C:preribosome, small subunit precursor"/>
    <property type="evidence" value="ECO:0007669"/>
    <property type="project" value="InterPro"/>
</dbReference>
<keyword evidence="3" id="KW-0698">rRNA processing</keyword>
<feature type="region of interest" description="Disordered" evidence="5">
    <location>
        <begin position="189"/>
        <end position="245"/>
    </location>
</feature>
<dbReference type="RefSeq" id="XP_069228365.1">
    <property type="nucleotide sequence ID" value="XM_069374475.1"/>
</dbReference>
<dbReference type="InterPro" id="IPR010301">
    <property type="entry name" value="RRP1"/>
</dbReference>
<name>A0AB34KQ93_9PEZI</name>
<dbReference type="Pfam" id="PF05997">
    <property type="entry name" value="Nop52"/>
    <property type="match status" value="1"/>
</dbReference>
<evidence type="ECO:0000256" key="5">
    <source>
        <dbReference type="SAM" id="MobiDB-lite"/>
    </source>
</evidence>
<comment type="subcellular location">
    <subcellularLocation>
        <location evidence="1">Nucleus</location>
    </subcellularLocation>
</comment>
<dbReference type="GO" id="GO:0006364">
    <property type="term" value="P:rRNA processing"/>
    <property type="evidence" value="ECO:0007669"/>
    <property type="project" value="UniProtKB-KW"/>
</dbReference>
<dbReference type="AlphaFoldDB" id="A0AB34KQ93"/>
<evidence type="ECO:0000313" key="7">
    <source>
        <dbReference type="Proteomes" id="UP000803884"/>
    </source>
</evidence>
<protein>
    <recommendedName>
        <fullName evidence="8">Nop52-domain-containing protein</fullName>
    </recommendedName>
</protein>
<evidence type="ECO:0000256" key="3">
    <source>
        <dbReference type="ARBA" id="ARBA00022552"/>
    </source>
</evidence>
<sequence>MASEAQQGSSPFIKQLASSNRTTRDRALSALRTYLKRNAPLSESECLKLWKGLYYTMWMSDKPRNQQQLARDLAALLHVLATRENFLTFLDGFWKTMSREWSGIDALRMDKFLYLVRCYVQEGFQYVRRAGWDAELVEAYTGIMGATPFEARDVRIPNGLRYHVIDLYVDELDKADEDSSAPVESLIAPMKKIGKESPNKTTRKRATEALDDARLDNWKQRREIADQSEGEDEEEEDGEFGGFDD</sequence>
<dbReference type="GO" id="GO:0005634">
    <property type="term" value="C:nucleus"/>
    <property type="evidence" value="ECO:0007669"/>
    <property type="project" value="UniProtKB-SubCell"/>
</dbReference>
<reference evidence="6 7" key="1">
    <citation type="journal article" date="2020" name="Microbiol. Resour. Announc.">
        <title>Draft Genome Sequence of a Cladosporium Species Isolated from the Mesophotic Ascidian Didemnum maculosum.</title>
        <authorList>
            <person name="Gioti A."/>
            <person name="Siaperas R."/>
            <person name="Nikolaivits E."/>
            <person name="Le Goff G."/>
            <person name="Ouazzani J."/>
            <person name="Kotoulas G."/>
            <person name="Topakas E."/>
        </authorList>
    </citation>
    <scope>NUCLEOTIDE SEQUENCE [LARGE SCALE GENOMIC DNA]</scope>
    <source>
        <strain evidence="6 7">TM138-S3</strain>
    </source>
</reference>
<proteinExistence type="inferred from homology"/>
<dbReference type="GeneID" id="96007313"/>
<feature type="compositionally biased region" description="Basic and acidic residues" evidence="5">
    <location>
        <begin position="205"/>
        <end position="225"/>
    </location>
</feature>
<keyword evidence="4" id="KW-0539">Nucleus</keyword>
<keyword evidence="7" id="KW-1185">Reference proteome</keyword>
<dbReference type="PANTHER" id="PTHR13026:SF0">
    <property type="entry name" value="RIBOSOMAL RNA PROCESSING 1B"/>
    <property type="match status" value="1"/>
</dbReference>
<gene>
    <name evidence="6" type="ORF">WHR41_05870</name>
</gene>
<evidence type="ECO:0000313" key="6">
    <source>
        <dbReference type="EMBL" id="KAL1585259.1"/>
    </source>
</evidence>
<dbReference type="EMBL" id="JAAQHG020000020">
    <property type="protein sequence ID" value="KAL1585259.1"/>
    <property type="molecule type" value="Genomic_DNA"/>
</dbReference>
<dbReference type="PANTHER" id="PTHR13026">
    <property type="entry name" value="NNP-1 PROTEIN NOVEL NUCLEAR PROTEIN 1 NOP52"/>
    <property type="match status" value="1"/>
</dbReference>
<evidence type="ECO:0008006" key="8">
    <source>
        <dbReference type="Google" id="ProtNLM"/>
    </source>
</evidence>
<evidence type="ECO:0000256" key="1">
    <source>
        <dbReference type="ARBA" id="ARBA00004123"/>
    </source>
</evidence>
<comment type="caution">
    <text evidence="6">The sequence shown here is derived from an EMBL/GenBank/DDBJ whole genome shotgun (WGS) entry which is preliminary data.</text>
</comment>
<evidence type="ECO:0000256" key="4">
    <source>
        <dbReference type="ARBA" id="ARBA00023242"/>
    </source>
</evidence>
<dbReference type="Proteomes" id="UP000803884">
    <property type="component" value="Unassembled WGS sequence"/>
</dbReference>
<evidence type="ECO:0000256" key="2">
    <source>
        <dbReference type="ARBA" id="ARBA00006374"/>
    </source>
</evidence>
<organism evidence="6 7">
    <name type="scientific">Cladosporium halotolerans</name>
    <dbReference type="NCBI Taxonomy" id="1052096"/>
    <lineage>
        <taxon>Eukaryota</taxon>
        <taxon>Fungi</taxon>
        <taxon>Dikarya</taxon>
        <taxon>Ascomycota</taxon>
        <taxon>Pezizomycotina</taxon>
        <taxon>Dothideomycetes</taxon>
        <taxon>Dothideomycetidae</taxon>
        <taxon>Cladosporiales</taxon>
        <taxon>Cladosporiaceae</taxon>
        <taxon>Cladosporium</taxon>
    </lineage>
</organism>
<accession>A0AB34KQ93</accession>